<dbReference type="Proteomes" id="UP001476950">
    <property type="component" value="Unassembled WGS sequence"/>
</dbReference>
<name>A0ABV0KNG4_9CYAN</name>
<reference evidence="1 2" key="1">
    <citation type="submission" date="2022-04" db="EMBL/GenBank/DDBJ databases">
        <title>Positive selection, recombination, and allopatry shape intraspecific diversity of widespread and dominant cyanobacteria.</title>
        <authorList>
            <person name="Wei J."/>
            <person name="Shu W."/>
            <person name="Hu C."/>
        </authorList>
    </citation>
    <scope>NUCLEOTIDE SEQUENCE [LARGE SCALE GENOMIC DNA]</scope>
    <source>
        <strain evidence="1 2">AS-A4</strain>
    </source>
</reference>
<dbReference type="EMBL" id="JAMPLM010000013">
    <property type="protein sequence ID" value="MEP1059910.1"/>
    <property type="molecule type" value="Genomic_DNA"/>
</dbReference>
<evidence type="ECO:0000313" key="1">
    <source>
        <dbReference type="EMBL" id="MEP1059910.1"/>
    </source>
</evidence>
<accession>A0ABV0KNG4</accession>
<keyword evidence="2" id="KW-1185">Reference proteome</keyword>
<gene>
    <name evidence="1" type="ORF">NDI38_15835</name>
</gene>
<dbReference type="RefSeq" id="WP_190449632.1">
    <property type="nucleotide sequence ID" value="NZ_JAMPLM010000013.1"/>
</dbReference>
<proteinExistence type="predicted"/>
<dbReference type="InterPro" id="IPR008991">
    <property type="entry name" value="Translation_prot_SH3-like_sf"/>
</dbReference>
<dbReference type="SUPFAM" id="SSF50104">
    <property type="entry name" value="Translation proteins SH3-like domain"/>
    <property type="match status" value="1"/>
</dbReference>
<protein>
    <recommendedName>
        <fullName evidence="3">KOW domain-containing protein</fullName>
    </recommendedName>
</protein>
<organism evidence="1 2">
    <name type="scientific">Stenomitos frigidus AS-A4</name>
    <dbReference type="NCBI Taxonomy" id="2933935"/>
    <lineage>
        <taxon>Bacteria</taxon>
        <taxon>Bacillati</taxon>
        <taxon>Cyanobacteriota</taxon>
        <taxon>Cyanophyceae</taxon>
        <taxon>Leptolyngbyales</taxon>
        <taxon>Leptolyngbyaceae</taxon>
        <taxon>Stenomitos</taxon>
    </lineage>
</organism>
<evidence type="ECO:0008006" key="3">
    <source>
        <dbReference type="Google" id="ProtNLM"/>
    </source>
</evidence>
<comment type="caution">
    <text evidence="1">The sequence shown here is derived from an EMBL/GenBank/DDBJ whole genome shotgun (WGS) entry which is preliminary data.</text>
</comment>
<sequence>MMKSIQRTALTVGDRVRLVRGTMRGHTATITATKNGAYFLIGDWTQQTGFVLVNYGPVEPDDLKKL</sequence>
<evidence type="ECO:0000313" key="2">
    <source>
        <dbReference type="Proteomes" id="UP001476950"/>
    </source>
</evidence>